<evidence type="ECO:0000256" key="6">
    <source>
        <dbReference type="RuleBase" id="RU000384"/>
    </source>
</evidence>
<evidence type="ECO:0000256" key="2">
    <source>
        <dbReference type="ARBA" id="ARBA00022598"/>
    </source>
</evidence>
<comment type="similarity">
    <text evidence="1 5 6">Belongs to the glutamine synthetase family.</text>
</comment>
<evidence type="ECO:0000256" key="5">
    <source>
        <dbReference type="PROSITE-ProRule" id="PRU01331"/>
    </source>
</evidence>
<dbReference type="PROSITE" id="PS51987">
    <property type="entry name" value="GS_CATALYTIC"/>
    <property type="match status" value="1"/>
</dbReference>
<accession>A0A176VEE0</accession>
<dbReference type="InterPro" id="IPR014746">
    <property type="entry name" value="Gln_synth/guanido_kin_cat_dom"/>
</dbReference>
<dbReference type="GO" id="GO:0005524">
    <property type="term" value="F:ATP binding"/>
    <property type="evidence" value="ECO:0007669"/>
    <property type="project" value="UniProtKB-KW"/>
</dbReference>
<evidence type="ECO:0000313" key="10">
    <source>
        <dbReference type="Proteomes" id="UP000077202"/>
    </source>
</evidence>
<evidence type="ECO:0000256" key="7">
    <source>
        <dbReference type="SAM" id="MobiDB-lite"/>
    </source>
</evidence>
<dbReference type="AlphaFoldDB" id="A0A176VEE0"/>
<keyword evidence="4" id="KW-0067">ATP-binding</keyword>
<dbReference type="EMBL" id="LVLJ01004011">
    <property type="protein sequence ID" value="OAE18762.1"/>
    <property type="molecule type" value="Genomic_DNA"/>
</dbReference>
<feature type="domain" description="GS catalytic" evidence="8">
    <location>
        <begin position="335"/>
        <end position="671"/>
    </location>
</feature>
<dbReference type="InterPro" id="IPR036651">
    <property type="entry name" value="Gln_synt_N_sf"/>
</dbReference>
<keyword evidence="2" id="KW-0436">Ligase</keyword>
<dbReference type="InterPro" id="IPR008146">
    <property type="entry name" value="Gln_synth_cat_dom"/>
</dbReference>
<reference evidence="9" key="1">
    <citation type="submission" date="2016-03" db="EMBL/GenBank/DDBJ databases">
        <title>Mechanisms controlling the formation of the plant cell surface in tip-growing cells are functionally conserved among land plants.</title>
        <authorList>
            <person name="Honkanen S."/>
            <person name="Jones V.A."/>
            <person name="Morieri G."/>
            <person name="Champion C."/>
            <person name="Hetherington A.J."/>
            <person name="Kelly S."/>
            <person name="Saint-Marcoux D."/>
            <person name="Proust H."/>
            <person name="Prescott H."/>
            <person name="Dolan L."/>
        </authorList>
    </citation>
    <scope>NUCLEOTIDE SEQUENCE [LARGE SCALE GENOMIC DNA]</scope>
    <source>
        <tissue evidence="9">Whole gametophyte</tissue>
    </source>
</reference>
<proteinExistence type="inferred from homology"/>
<dbReference type="Gene3D" id="3.30.590.10">
    <property type="entry name" value="Glutamine synthetase/guanido kinase, catalytic domain"/>
    <property type="match status" value="1"/>
</dbReference>
<dbReference type="Proteomes" id="UP000077202">
    <property type="component" value="Unassembled WGS sequence"/>
</dbReference>
<gene>
    <name evidence="9" type="ORF">AXG93_2396s1130</name>
</gene>
<evidence type="ECO:0000256" key="3">
    <source>
        <dbReference type="ARBA" id="ARBA00022741"/>
    </source>
</evidence>
<dbReference type="SUPFAM" id="SSF54368">
    <property type="entry name" value="Glutamine synthetase, N-terminal domain"/>
    <property type="match status" value="1"/>
</dbReference>
<dbReference type="PANTHER" id="PTHR43785:SF12">
    <property type="entry name" value="TYPE-1 GLUTAMINE SYNTHETASE 2"/>
    <property type="match status" value="1"/>
</dbReference>
<sequence length="671" mass="73942">MPCRDRRTEVEEFREQLIDASQQTLSMSGLETMSARFSLKKDPKTSQEWIQGKGGAGNTRGLVGRVQGIESCGRGCGCGVAEQNMASWQGVSLGDDRMLRQAGRQAVLVPRGGGAAAAAAARACERMSTLVRRGSASGHLRPATLRCVCSALVAPEPRAPGPPIAAKNAPLAQRSSSPWRRQSGSSSSSSAFSFSTLTATKKAAAAAAAAAKERVRGLLTVEELKRLVEEDEIETVVVGLTDCYGRLVGKRFTASFFLESAVEDGTHGCSYLLATDMDMEPVPGYRFAGWEQGYGDIHLVPDMRSLRIASWLEKTAFVLCDVVDDESRALAPHAPRSILKKQIAEAHSLGDLVPMAASELEYYLYQQNFEEAKEKNYAGLKPVGWHREDYHILQGSREEFFHGPARRHLQASGVPVENSKGEFGIGQHELNVKYAEVLEMADRHVVYKQCLKELADQLGVAITFMAKPHFDQPGSSSHLHLSLWKDGKNAFHGDKKLGSISCSDEFRWFLGGWMKHTPELMVFYAPNVNSYKRFIAGSWAPTQLVWSRDNRTAPFRLIGSGKSLRIECRLPGADCNPYLAFAAALASGLDGIRHKIEPPAAFEGDVYKAKNLQQVPRSLGEAVALFQKSAFAKAMLGDDVHHHYAHFFETEHLAHLQTVTDWERNRYFEQI</sequence>
<protein>
    <recommendedName>
        <fullName evidence="8">GS catalytic domain-containing protein</fullName>
    </recommendedName>
</protein>
<dbReference type="Gene3D" id="3.10.20.70">
    <property type="entry name" value="Glutamine synthetase, N-terminal domain"/>
    <property type="match status" value="1"/>
</dbReference>
<dbReference type="PANTHER" id="PTHR43785">
    <property type="entry name" value="GAMMA-GLUTAMYLPUTRESCINE SYNTHETASE"/>
    <property type="match status" value="1"/>
</dbReference>
<evidence type="ECO:0000256" key="1">
    <source>
        <dbReference type="ARBA" id="ARBA00009897"/>
    </source>
</evidence>
<name>A0A176VEE0_MARPO</name>
<organism evidence="9 10">
    <name type="scientific">Marchantia polymorpha subsp. ruderalis</name>
    <dbReference type="NCBI Taxonomy" id="1480154"/>
    <lineage>
        <taxon>Eukaryota</taxon>
        <taxon>Viridiplantae</taxon>
        <taxon>Streptophyta</taxon>
        <taxon>Embryophyta</taxon>
        <taxon>Marchantiophyta</taxon>
        <taxon>Marchantiopsida</taxon>
        <taxon>Marchantiidae</taxon>
        <taxon>Marchantiales</taxon>
        <taxon>Marchantiaceae</taxon>
        <taxon>Marchantia</taxon>
    </lineage>
</organism>
<keyword evidence="10" id="KW-1185">Reference proteome</keyword>
<keyword evidence="3" id="KW-0547">Nucleotide-binding</keyword>
<dbReference type="GO" id="GO:0006542">
    <property type="term" value="P:glutamine biosynthetic process"/>
    <property type="evidence" value="ECO:0007669"/>
    <property type="project" value="InterPro"/>
</dbReference>
<feature type="region of interest" description="Disordered" evidence="7">
    <location>
        <begin position="159"/>
        <end position="191"/>
    </location>
</feature>
<dbReference type="FunFam" id="3.30.590.10:FF:000005">
    <property type="entry name" value="Probable glutamine synthetase"/>
    <property type="match status" value="1"/>
</dbReference>
<dbReference type="SMART" id="SM01230">
    <property type="entry name" value="Gln-synt_C"/>
    <property type="match status" value="1"/>
</dbReference>
<dbReference type="SUPFAM" id="SSF55931">
    <property type="entry name" value="Glutamine synthetase/guanido kinase"/>
    <property type="match status" value="1"/>
</dbReference>
<dbReference type="Pfam" id="PF00120">
    <property type="entry name" value="Gln-synt_C"/>
    <property type="match status" value="1"/>
</dbReference>
<dbReference type="GO" id="GO:0006576">
    <property type="term" value="P:biogenic amine metabolic process"/>
    <property type="evidence" value="ECO:0007669"/>
    <property type="project" value="UniProtKB-ARBA"/>
</dbReference>
<dbReference type="GO" id="GO:0004356">
    <property type="term" value="F:glutamine synthetase activity"/>
    <property type="evidence" value="ECO:0007669"/>
    <property type="project" value="InterPro"/>
</dbReference>
<evidence type="ECO:0000259" key="8">
    <source>
        <dbReference type="PROSITE" id="PS51987"/>
    </source>
</evidence>
<evidence type="ECO:0000313" key="9">
    <source>
        <dbReference type="EMBL" id="OAE18762.1"/>
    </source>
</evidence>
<comment type="caution">
    <text evidence="9">The sequence shown here is derived from an EMBL/GenBank/DDBJ whole genome shotgun (WGS) entry which is preliminary data.</text>
</comment>
<evidence type="ECO:0000256" key="4">
    <source>
        <dbReference type="ARBA" id="ARBA00022840"/>
    </source>
</evidence>
<feature type="compositionally biased region" description="Low complexity" evidence="7">
    <location>
        <begin position="174"/>
        <end position="191"/>
    </location>
</feature>